<evidence type="ECO:0000313" key="2">
    <source>
        <dbReference type="Proteomes" id="UP001174677"/>
    </source>
</evidence>
<dbReference type="Proteomes" id="UP001174677">
    <property type="component" value="Chromosome 2"/>
</dbReference>
<reference evidence="1" key="1">
    <citation type="journal article" date="2023" name="Plant Biotechnol. J.">
        <title>Chromosome-level wild Hevea brasiliensis genome provides new tools for genomic-assisted breeding and valuable loci to elevate rubber yield.</title>
        <authorList>
            <person name="Cheng H."/>
            <person name="Song X."/>
            <person name="Hu Y."/>
            <person name="Wu T."/>
            <person name="Yang Q."/>
            <person name="An Z."/>
            <person name="Feng S."/>
            <person name="Deng Z."/>
            <person name="Wu W."/>
            <person name="Zeng X."/>
            <person name="Tu M."/>
            <person name="Wang X."/>
            <person name="Huang H."/>
        </authorList>
    </citation>
    <scope>NUCLEOTIDE SEQUENCE</scope>
    <source>
        <strain evidence="1">MT/VB/25A 57/8</strain>
    </source>
</reference>
<name>A0ABQ9N609_HEVBR</name>
<proteinExistence type="predicted"/>
<accession>A0ABQ9N609</accession>
<sequence length="59" mass="6708">VLFLRKDLLRVSLDSKSPQALHVESQDMAHLQDGSYQICIREPIRARKDSQVAGYTLPI</sequence>
<feature type="non-terminal residue" evidence="1">
    <location>
        <position position="1"/>
    </location>
</feature>
<comment type="caution">
    <text evidence="1">The sequence shown here is derived from an EMBL/GenBank/DDBJ whole genome shotgun (WGS) entry which is preliminary data.</text>
</comment>
<gene>
    <name evidence="1" type="ORF">P3X46_002552</name>
</gene>
<organism evidence="1 2">
    <name type="scientific">Hevea brasiliensis</name>
    <name type="common">Para rubber tree</name>
    <name type="synonym">Siphonia brasiliensis</name>
    <dbReference type="NCBI Taxonomy" id="3981"/>
    <lineage>
        <taxon>Eukaryota</taxon>
        <taxon>Viridiplantae</taxon>
        <taxon>Streptophyta</taxon>
        <taxon>Embryophyta</taxon>
        <taxon>Tracheophyta</taxon>
        <taxon>Spermatophyta</taxon>
        <taxon>Magnoliopsida</taxon>
        <taxon>eudicotyledons</taxon>
        <taxon>Gunneridae</taxon>
        <taxon>Pentapetalae</taxon>
        <taxon>rosids</taxon>
        <taxon>fabids</taxon>
        <taxon>Malpighiales</taxon>
        <taxon>Euphorbiaceae</taxon>
        <taxon>Crotonoideae</taxon>
        <taxon>Micrandreae</taxon>
        <taxon>Hevea</taxon>
    </lineage>
</organism>
<evidence type="ECO:0000313" key="1">
    <source>
        <dbReference type="EMBL" id="KAJ9187056.1"/>
    </source>
</evidence>
<keyword evidence="2" id="KW-1185">Reference proteome</keyword>
<dbReference type="EMBL" id="JARPOI010000002">
    <property type="protein sequence ID" value="KAJ9187056.1"/>
    <property type="molecule type" value="Genomic_DNA"/>
</dbReference>
<protein>
    <submittedName>
        <fullName evidence="1">Uncharacterized protein</fullName>
    </submittedName>
</protein>